<comment type="similarity">
    <text evidence="1 4">Belongs to the UDP-glycosyltransferase family.</text>
</comment>
<dbReference type="PANTHER" id="PTHR48043:SF145">
    <property type="entry name" value="FI06409P-RELATED"/>
    <property type="match status" value="1"/>
</dbReference>
<keyword evidence="9" id="KW-1185">Reference proteome</keyword>
<keyword evidence="6" id="KW-0472">Membrane</keyword>
<dbReference type="PROSITE" id="PS00375">
    <property type="entry name" value="UDPGT"/>
    <property type="match status" value="1"/>
</dbReference>
<evidence type="ECO:0000256" key="5">
    <source>
        <dbReference type="RuleBase" id="RU362057"/>
    </source>
</evidence>
<evidence type="ECO:0000256" key="7">
    <source>
        <dbReference type="SAM" id="SignalP"/>
    </source>
</evidence>
<name>A0ABR2Z3A8_9CHLO</name>
<dbReference type="InterPro" id="IPR035595">
    <property type="entry name" value="UDP_glycos_trans_CS"/>
</dbReference>
<organism evidence="8 9">
    <name type="scientific">Coccomyxa subellipsoidea</name>
    <dbReference type="NCBI Taxonomy" id="248742"/>
    <lineage>
        <taxon>Eukaryota</taxon>
        <taxon>Viridiplantae</taxon>
        <taxon>Chlorophyta</taxon>
        <taxon>core chlorophytes</taxon>
        <taxon>Trebouxiophyceae</taxon>
        <taxon>Trebouxiophyceae incertae sedis</taxon>
        <taxon>Coccomyxaceae</taxon>
        <taxon>Coccomyxa</taxon>
    </lineage>
</organism>
<dbReference type="PANTHER" id="PTHR48043">
    <property type="entry name" value="EG:EG0003.4 PROTEIN-RELATED"/>
    <property type="match status" value="1"/>
</dbReference>
<dbReference type="SUPFAM" id="SSF53756">
    <property type="entry name" value="UDP-Glycosyltransferase/glycogen phosphorylase"/>
    <property type="match status" value="1"/>
</dbReference>
<dbReference type="EMBL" id="JALJOT010000001">
    <property type="protein sequence ID" value="KAK9918301.1"/>
    <property type="molecule type" value="Genomic_DNA"/>
</dbReference>
<dbReference type="EC" id="2.4.1.-" evidence="5"/>
<evidence type="ECO:0000256" key="4">
    <source>
        <dbReference type="RuleBase" id="RU003718"/>
    </source>
</evidence>
<dbReference type="InterPro" id="IPR050271">
    <property type="entry name" value="UDP-glycosyltransferase"/>
</dbReference>
<evidence type="ECO:0000256" key="1">
    <source>
        <dbReference type="ARBA" id="ARBA00009995"/>
    </source>
</evidence>
<dbReference type="Gene3D" id="3.40.50.2000">
    <property type="entry name" value="Glycogen Phosphorylase B"/>
    <property type="match status" value="2"/>
</dbReference>
<dbReference type="CDD" id="cd03784">
    <property type="entry name" value="GT1_Gtf-like"/>
    <property type="match status" value="1"/>
</dbReference>
<reference evidence="8 9" key="1">
    <citation type="journal article" date="2024" name="Nat. Commun.">
        <title>Phylogenomics reveals the evolutionary origins of lichenization in chlorophyte algae.</title>
        <authorList>
            <person name="Puginier C."/>
            <person name="Libourel C."/>
            <person name="Otte J."/>
            <person name="Skaloud P."/>
            <person name="Haon M."/>
            <person name="Grisel S."/>
            <person name="Petersen M."/>
            <person name="Berrin J.G."/>
            <person name="Delaux P.M."/>
            <person name="Dal Grande F."/>
            <person name="Keller J."/>
        </authorList>
    </citation>
    <scope>NUCLEOTIDE SEQUENCE [LARGE SCALE GENOMIC DNA]</scope>
    <source>
        <strain evidence="8 9">SAG 216-7</strain>
    </source>
</reference>
<gene>
    <name evidence="8" type="ORF">WJX75_003004</name>
</gene>
<evidence type="ECO:0000313" key="8">
    <source>
        <dbReference type="EMBL" id="KAK9918301.1"/>
    </source>
</evidence>
<dbReference type="Pfam" id="PF00201">
    <property type="entry name" value="UDPGT"/>
    <property type="match status" value="1"/>
</dbReference>
<keyword evidence="6" id="KW-1133">Transmembrane helix</keyword>
<feature type="chain" id="PRO_5046306504" description="Glycosyltransferase" evidence="7">
    <location>
        <begin position="24"/>
        <end position="535"/>
    </location>
</feature>
<feature type="signal peptide" evidence="7">
    <location>
        <begin position="1"/>
        <end position="23"/>
    </location>
</feature>
<dbReference type="InterPro" id="IPR002213">
    <property type="entry name" value="UDP_glucos_trans"/>
</dbReference>
<keyword evidence="2 4" id="KW-0328">Glycosyltransferase</keyword>
<keyword evidence="6" id="KW-0812">Transmembrane</keyword>
<comment type="caution">
    <text evidence="8">The sequence shown here is derived from an EMBL/GenBank/DDBJ whole genome shotgun (WGS) entry which is preliminary data.</text>
</comment>
<keyword evidence="3 4" id="KW-0808">Transferase</keyword>
<accession>A0ABR2Z3A8</accession>
<feature type="transmembrane region" description="Helical" evidence="6">
    <location>
        <begin position="495"/>
        <end position="517"/>
    </location>
</feature>
<evidence type="ECO:0000256" key="3">
    <source>
        <dbReference type="ARBA" id="ARBA00022679"/>
    </source>
</evidence>
<evidence type="ECO:0000313" key="9">
    <source>
        <dbReference type="Proteomes" id="UP001491310"/>
    </source>
</evidence>
<evidence type="ECO:0000256" key="6">
    <source>
        <dbReference type="SAM" id="Phobius"/>
    </source>
</evidence>
<protein>
    <recommendedName>
        <fullName evidence="5">Glycosyltransferase</fullName>
        <ecNumber evidence="5">2.4.1.-</ecNumber>
    </recommendedName>
</protein>
<dbReference type="Proteomes" id="UP001491310">
    <property type="component" value="Unassembled WGS sequence"/>
</dbReference>
<sequence length="535" mass="58565">MAKSAAFALLSFLSLGSLSVVRAGKVLLLPIPEDNSPIYILRHIYDELTSRGHDAYMLVAPEDVPKMTARDKGDYIAHMTFNSHTADLEAVASIAVKSQEELMDKVHAIWHAQCDALLSDTDAMAKLQADQPDLIMGVTIFPCTALLAAKLDVPYISLWPAGLVGNSFMAPLWAGSGRDFHISPRLSIVPEMFLEASYPMTFLQRMQNAWAYTMRQLHEYYTMRPMMHALQRKHGLDLTSAAARRLEMLHIINADMAMEQPRPLPPYVKLVGPIMPRPAAALPPDLQEFVEGSGDAGIVLISLGTIAKFGREEIQAIAAALSRLPTRTLWKLTKQEVAAAGGLEALNLTDNIKVVNWVPQNDVLGHSRTRVFLSHCGANGVNEAAYHGVPVVAMPFYGDQPMNARKLISKGMAVSLPRKGLTTEGVYEAFTRVLAGDSIRAAAAKVSKRIRSRKRTPLQETADWVEHVLDSDGEPYLQLPDDDMSFLVRNSLDVIAAYLGIGVVALIAGVSTAYWVVGGAIHKIKGLSGWEKKLV</sequence>
<evidence type="ECO:0000256" key="2">
    <source>
        <dbReference type="ARBA" id="ARBA00022676"/>
    </source>
</evidence>
<keyword evidence="7" id="KW-0732">Signal</keyword>
<proteinExistence type="inferred from homology"/>